<feature type="domain" description="OmpR/PhoB-type" evidence="10">
    <location>
        <begin position="131"/>
        <end position="230"/>
    </location>
</feature>
<dbReference type="Gene3D" id="1.10.10.10">
    <property type="entry name" value="Winged helix-like DNA-binding domain superfamily/Winged helix DNA-binding domain"/>
    <property type="match status" value="1"/>
</dbReference>
<keyword evidence="3" id="KW-0902">Two-component regulatory system</keyword>
<sequence length="237" mass="27271">MTKETLLIVDDEEQMRSMIKLYLQSDFTIIEASNGKEALHMVFEKNIDIILLDIMMPGMDGLTTCQRIKAVSPDLPIILLTALNETKQKVEGLSIGADDYIVKPFEPDELLARIQVQLRRQNKDKKSFNSNTKLVFENLIIDAGAREVTVGKEKLKCTPKEFDLLFLLASHPNRVYTREQLLDKIWSFDDVVDMRTVDSHVRYIRDKFKKSALSYQPIQTIWGVGYKFIPGDNNENK</sequence>
<comment type="caution">
    <text evidence="11">The sequence shown here is derived from an EMBL/GenBank/DDBJ whole genome shotgun (WGS) entry which is preliminary data.</text>
</comment>
<dbReference type="FunFam" id="3.40.50.2300:FF:000001">
    <property type="entry name" value="DNA-binding response regulator PhoB"/>
    <property type="match status" value="1"/>
</dbReference>
<keyword evidence="6" id="KW-0804">Transcription</keyword>
<dbReference type="GO" id="GO:0006355">
    <property type="term" value="P:regulation of DNA-templated transcription"/>
    <property type="evidence" value="ECO:0007669"/>
    <property type="project" value="InterPro"/>
</dbReference>
<dbReference type="Gene3D" id="3.40.50.2300">
    <property type="match status" value="1"/>
</dbReference>
<dbReference type="PANTHER" id="PTHR48111">
    <property type="entry name" value="REGULATOR OF RPOS"/>
    <property type="match status" value="1"/>
</dbReference>
<dbReference type="GO" id="GO:0000156">
    <property type="term" value="F:phosphorelay response regulator activity"/>
    <property type="evidence" value="ECO:0007669"/>
    <property type="project" value="TreeGrafter"/>
</dbReference>
<evidence type="ECO:0000256" key="2">
    <source>
        <dbReference type="ARBA" id="ARBA00022553"/>
    </source>
</evidence>
<evidence type="ECO:0000259" key="10">
    <source>
        <dbReference type="PROSITE" id="PS51755"/>
    </source>
</evidence>
<name>A0A368XR47_9BACI</name>
<dbReference type="RefSeq" id="WP_114352850.1">
    <property type="nucleotide sequence ID" value="NZ_QPJJ01000007.1"/>
</dbReference>
<evidence type="ECO:0000256" key="5">
    <source>
        <dbReference type="ARBA" id="ARBA00023125"/>
    </source>
</evidence>
<dbReference type="InterPro" id="IPR001789">
    <property type="entry name" value="Sig_transdc_resp-reg_receiver"/>
</dbReference>
<keyword evidence="5 8" id="KW-0238">DNA-binding</keyword>
<evidence type="ECO:0000313" key="11">
    <source>
        <dbReference type="EMBL" id="RCW69626.1"/>
    </source>
</evidence>
<dbReference type="GO" id="GO:0000976">
    <property type="term" value="F:transcription cis-regulatory region binding"/>
    <property type="evidence" value="ECO:0007669"/>
    <property type="project" value="TreeGrafter"/>
</dbReference>
<protein>
    <submittedName>
        <fullName evidence="11">Two-component system response regulator ResD</fullName>
    </submittedName>
</protein>
<evidence type="ECO:0000256" key="7">
    <source>
        <dbReference type="PROSITE-ProRule" id="PRU00169"/>
    </source>
</evidence>
<evidence type="ECO:0000256" key="4">
    <source>
        <dbReference type="ARBA" id="ARBA00023015"/>
    </source>
</evidence>
<dbReference type="CDD" id="cd00383">
    <property type="entry name" value="trans_reg_C"/>
    <property type="match status" value="1"/>
</dbReference>
<feature type="DNA-binding region" description="OmpR/PhoB-type" evidence="8">
    <location>
        <begin position="131"/>
        <end position="230"/>
    </location>
</feature>
<feature type="modified residue" description="4-aspartylphosphate" evidence="7">
    <location>
        <position position="53"/>
    </location>
</feature>
<dbReference type="FunFam" id="1.10.10.10:FF:000018">
    <property type="entry name" value="DNA-binding response regulator ResD"/>
    <property type="match status" value="1"/>
</dbReference>
<keyword evidence="4" id="KW-0805">Transcription regulation</keyword>
<dbReference type="CDD" id="cd17574">
    <property type="entry name" value="REC_OmpR"/>
    <property type="match status" value="1"/>
</dbReference>
<feature type="domain" description="Response regulatory" evidence="9">
    <location>
        <begin position="5"/>
        <end position="118"/>
    </location>
</feature>
<reference evidence="11 12" key="1">
    <citation type="submission" date="2018-07" db="EMBL/GenBank/DDBJ databases">
        <title>Genomic Encyclopedia of Type Strains, Phase IV (KMG-IV): sequencing the most valuable type-strain genomes for metagenomic binning, comparative biology and taxonomic classification.</title>
        <authorList>
            <person name="Goeker M."/>
        </authorList>
    </citation>
    <scope>NUCLEOTIDE SEQUENCE [LARGE SCALE GENOMIC DNA]</scope>
    <source>
        <strain evidence="11 12">DSM 27696</strain>
    </source>
</reference>
<evidence type="ECO:0000256" key="1">
    <source>
        <dbReference type="ARBA" id="ARBA00004496"/>
    </source>
</evidence>
<dbReference type="SMART" id="SM00448">
    <property type="entry name" value="REC"/>
    <property type="match status" value="1"/>
</dbReference>
<dbReference type="PROSITE" id="PS50110">
    <property type="entry name" value="RESPONSE_REGULATORY"/>
    <property type="match status" value="1"/>
</dbReference>
<dbReference type="AlphaFoldDB" id="A0A368XR47"/>
<evidence type="ECO:0000256" key="3">
    <source>
        <dbReference type="ARBA" id="ARBA00023012"/>
    </source>
</evidence>
<evidence type="ECO:0000259" key="9">
    <source>
        <dbReference type="PROSITE" id="PS50110"/>
    </source>
</evidence>
<keyword evidence="12" id="KW-1185">Reference proteome</keyword>
<dbReference type="GO" id="GO:0032993">
    <property type="term" value="C:protein-DNA complex"/>
    <property type="evidence" value="ECO:0007669"/>
    <property type="project" value="TreeGrafter"/>
</dbReference>
<gene>
    <name evidence="11" type="ORF">DFR57_10714</name>
</gene>
<accession>A0A368XR47</accession>
<keyword evidence="2 7" id="KW-0597">Phosphoprotein</keyword>
<dbReference type="PROSITE" id="PS51755">
    <property type="entry name" value="OMPR_PHOB"/>
    <property type="match status" value="1"/>
</dbReference>
<dbReference type="EMBL" id="QPJJ01000007">
    <property type="protein sequence ID" value="RCW69626.1"/>
    <property type="molecule type" value="Genomic_DNA"/>
</dbReference>
<organism evidence="11 12">
    <name type="scientific">Saliterribacillus persicus</name>
    <dbReference type="NCBI Taxonomy" id="930114"/>
    <lineage>
        <taxon>Bacteria</taxon>
        <taxon>Bacillati</taxon>
        <taxon>Bacillota</taxon>
        <taxon>Bacilli</taxon>
        <taxon>Bacillales</taxon>
        <taxon>Bacillaceae</taxon>
        <taxon>Saliterribacillus</taxon>
    </lineage>
</organism>
<dbReference type="InterPro" id="IPR039420">
    <property type="entry name" value="WalR-like"/>
</dbReference>
<dbReference type="OrthoDB" id="9790442at2"/>
<dbReference type="InterPro" id="IPR036388">
    <property type="entry name" value="WH-like_DNA-bd_sf"/>
</dbReference>
<dbReference type="PANTHER" id="PTHR48111:SF1">
    <property type="entry name" value="TWO-COMPONENT RESPONSE REGULATOR ORR33"/>
    <property type="match status" value="1"/>
</dbReference>
<dbReference type="SMART" id="SM00862">
    <property type="entry name" value="Trans_reg_C"/>
    <property type="match status" value="1"/>
</dbReference>
<dbReference type="Gene3D" id="6.10.250.690">
    <property type="match status" value="1"/>
</dbReference>
<dbReference type="SUPFAM" id="SSF52172">
    <property type="entry name" value="CheY-like"/>
    <property type="match status" value="1"/>
</dbReference>
<dbReference type="Pfam" id="PF00486">
    <property type="entry name" value="Trans_reg_C"/>
    <property type="match status" value="1"/>
</dbReference>
<dbReference type="InterPro" id="IPR001867">
    <property type="entry name" value="OmpR/PhoB-type_DNA-bd"/>
</dbReference>
<evidence type="ECO:0000313" key="12">
    <source>
        <dbReference type="Proteomes" id="UP000252585"/>
    </source>
</evidence>
<dbReference type="InterPro" id="IPR011006">
    <property type="entry name" value="CheY-like_superfamily"/>
</dbReference>
<comment type="subcellular location">
    <subcellularLocation>
        <location evidence="1">Cytoplasm</location>
    </subcellularLocation>
</comment>
<proteinExistence type="predicted"/>
<evidence type="ECO:0000256" key="6">
    <source>
        <dbReference type="ARBA" id="ARBA00023163"/>
    </source>
</evidence>
<evidence type="ECO:0000256" key="8">
    <source>
        <dbReference type="PROSITE-ProRule" id="PRU01091"/>
    </source>
</evidence>
<dbReference type="Proteomes" id="UP000252585">
    <property type="component" value="Unassembled WGS sequence"/>
</dbReference>
<dbReference type="GO" id="GO:0005829">
    <property type="term" value="C:cytosol"/>
    <property type="evidence" value="ECO:0007669"/>
    <property type="project" value="TreeGrafter"/>
</dbReference>
<dbReference type="Pfam" id="PF00072">
    <property type="entry name" value="Response_reg"/>
    <property type="match status" value="1"/>
</dbReference>